<dbReference type="InterPro" id="IPR049249">
    <property type="entry name" value="DUF6882"/>
</dbReference>
<protein>
    <recommendedName>
        <fullName evidence="3">VOC domain-containing protein</fullName>
    </recommendedName>
</protein>
<comment type="caution">
    <text evidence="1">The sequence shown here is derived from an EMBL/GenBank/DDBJ whole genome shotgun (WGS) entry which is preliminary data.</text>
</comment>
<evidence type="ECO:0000313" key="1">
    <source>
        <dbReference type="EMBL" id="GAA2868163.1"/>
    </source>
</evidence>
<gene>
    <name evidence="1" type="ORF">GCM10010517_27850</name>
</gene>
<accession>A0ABN3VVM5</accession>
<reference evidence="1 2" key="1">
    <citation type="journal article" date="2019" name="Int. J. Syst. Evol. Microbiol.">
        <title>The Global Catalogue of Microorganisms (GCM) 10K type strain sequencing project: providing services to taxonomists for standard genome sequencing and annotation.</title>
        <authorList>
            <consortium name="The Broad Institute Genomics Platform"/>
            <consortium name="The Broad Institute Genome Sequencing Center for Infectious Disease"/>
            <person name="Wu L."/>
            <person name="Ma J."/>
        </authorList>
    </citation>
    <scope>NUCLEOTIDE SEQUENCE [LARGE SCALE GENOMIC DNA]</scope>
    <source>
        <strain evidence="1 2">JCM 6242</strain>
    </source>
</reference>
<dbReference type="EMBL" id="BAAAVI010000017">
    <property type="protein sequence ID" value="GAA2868163.1"/>
    <property type="molecule type" value="Genomic_DNA"/>
</dbReference>
<proteinExistence type="predicted"/>
<name>A0ABN3VVM5_9ACTN</name>
<dbReference type="Proteomes" id="UP001500831">
    <property type="component" value="Unassembled WGS sequence"/>
</dbReference>
<dbReference type="Pfam" id="PF21813">
    <property type="entry name" value="DUF6882"/>
    <property type="match status" value="1"/>
</dbReference>
<sequence length="264" mass="29330">MRADRRGADPRPAACVSRLEERLERATHGRPPPTTEEVCSLIELSNLHRHLSRCIGPSLARQLALGDLIGPLHWQVDVPTGTITFGEEFRFPIQILGTESERDHTWLWAWANTRSNLPPGLLRAATWLREYGREHRIPELTEAEVSLDAVDGHLLSMLAAGLTGRCYYRGPHRGGAVFMLLEDVPDSVLAPARPERVVTVLPQAIGMYETDHRTLVESFLTQQGWQVETAATAVTGRHSGGSELYVKFDDLGRIIDMEAELTAG</sequence>
<evidence type="ECO:0000313" key="2">
    <source>
        <dbReference type="Proteomes" id="UP001500831"/>
    </source>
</evidence>
<keyword evidence="2" id="KW-1185">Reference proteome</keyword>
<evidence type="ECO:0008006" key="3">
    <source>
        <dbReference type="Google" id="ProtNLM"/>
    </source>
</evidence>
<organism evidence="1 2">
    <name type="scientific">Streptosporangium fragile</name>
    <dbReference type="NCBI Taxonomy" id="46186"/>
    <lineage>
        <taxon>Bacteria</taxon>
        <taxon>Bacillati</taxon>
        <taxon>Actinomycetota</taxon>
        <taxon>Actinomycetes</taxon>
        <taxon>Streptosporangiales</taxon>
        <taxon>Streptosporangiaceae</taxon>
        <taxon>Streptosporangium</taxon>
    </lineage>
</organism>